<reference evidence="1 2" key="1">
    <citation type="submission" date="2019-06" db="EMBL/GenBank/DDBJ databases">
        <authorList>
            <person name="Palmer J.M."/>
        </authorList>
    </citation>
    <scope>NUCLEOTIDE SEQUENCE [LARGE SCALE GENOMIC DNA]</scope>
    <source>
        <strain evidence="1 2">TWF191</strain>
    </source>
</reference>
<protein>
    <submittedName>
        <fullName evidence="1">Uncharacterized protein</fullName>
    </submittedName>
</protein>
<organism evidence="1 2">
    <name type="scientific">Orbilia oligospora</name>
    <name type="common">Nematode-trapping fungus</name>
    <name type="synonym">Arthrobotrys oligospora</name>
    <dbReference type="NCBI Taxonomy" id="2813651"/>
    <lineage>
        <taxon>Eukaryota</taxon>
        <taxon>Fungi</taxon>
        <taxon>Dikarya</taxon>
        <taxon>Ascomycota</taxon>
        <taxon>Pezizomycotina</taxon>
        <taxon>Orbiliomycetes</taxon>
        <taxon>Orbiliales</taxon>
        <taxon>Orbiliaceae</taxon>
        <taxon>Orbilia</taxon>
    </lineage>
</organism>
<evidence type="ECO:0000313" key="1">
    <source>
        <dbReference type="EMBL" id="KAF3207384.1"/>
    </source>
</evidence>
<gene>
    <name evidence="1" type="ORF">TWF191_001049</name>
</gene>
<dbReference type="AlphaFoldDB" id="A0A7C8UDZ4"/>
<dbReference type="EMBL" id="WIPF01000115">
    <property type="protein sequence ID" value="KAF3207384.1"/>
    <property type="molecule type" value="Genomic_DNA"/>
</dbReference>
<accession>A0A7C8UDZ4</accession>
<sequence length="67" mass="7658">MLVKEHLNQDGLRKIVSIKAALNRGLLSDDLKLAFPDITSTERPLITDNSVYFKLLNMPKMNNFLEI</sequence>
<name>A0A7C8UDZ4_ORBOL</name>
<dbReference type="Proteomes" id="UP000483672">
    <property type="component" value="Unassembled WGS sequence"/>
</dbReference>
<evidence type="ECO:0000313" key="2">
    <source>
        <dbReference type="Proteomes" id="UP000483672"/>
    </source>
</evidence>
<comment type="caution">
    <text evidence="1">The sequence shown here is derived from an EMBL/GenBank/DDBJ whole genome shotgun (WGS) entry which is preliminary data.</text>
</comment>
<proteinExistence type="predicted"/>